<reference evidence="1 2" key="1">
    <citation type="submission" date="2018-05" db="EMBL/GenBank/DDBJ databases">
        <title>Novel Campyloabacter and Helicobacter Species and Strains.</title>
        <authorList>
            <person name="Mannion A.J."/>
            <person name="Shen Z."/>
            <person name="Fox J.G."/>
        </authorList>
    </citation>
    <scope>NUCLEOTIDE SEQUENCE [LARGE SCALE GENOMIC DNA]</scope>
    <source>
        <strain evidence="2">MIT17-664</strain>
    </source>
</reference>
<dbReference type="EMBL" id="NXLZ01000016">
    <property type="protein sequence ID" value="TKX28857.1"/>
    <property type="molecule type" value="Genomic_DNA"/>
</dbReference>
<dbReference type="Proteomes" id="UP000308838">
    <property type="component" value="Unassembled WGS sequence"/>
</dbReference>
<organism evidence="1 2">
    <name type="scientific">Campylobacter estrildidarum</name>
    <dbReference type="NCBI Taxonomy" id="2510189"/>
    <lineage>
        <taxon>Bacteria</taxon>
        <taxon>Pseudomonadati</taxon>
        <taxon>Campylobacterota</taxon>
        <taxon>Epsilonproteobacteria</taxon>
        <taxon>Campylobacterales</taxon>
        <taxon>Campylobacteraceae</taxon>
        <taxon>Campylobacter</taxon>
    </lineage>
</organism>
<name>A0A4U7BLE7_9BACT</name>
<dbReference type="AlphaFoldDB" id="A0A4U7BLE7"/>
<evidence type="ECO:0000313" key="2">
    <source>
        <dbReference type="Proteomes" id="UP000308838"/>
    </source>
</evidence>
<keyword evidence="2" id="KW-1185">Reference proteome</keyword>
<evidence type="ECO:0000313" key="1">
    <source>
        <dbReference type="EMBL" id="TKX28857.1"/>
    </source>
</evidence>
<protein>
    <submittedName>
        <fullName evidence="1">Uncharacterized protein</fullName>
    </submittedName>
</protein>
<sequence length="262" mass="31155">MKFAECNLLVNEQTVNNFNIFHNICEDQFSYENTEYIINCEIINQNIFWIYARFGKINPYSNEIFDIETKKSGKNPKQKKQVELNKQLFCIYDLRNLVLYMSDFRKQNFLSFYLKEKFGQNFLIKKYFIKPEEFIETITSIEKISFTFKKNIFTSDIFNMVEDELGYGATECFSLETKISKKSIFDSVKSLNFLLKAQKMKDNHQIEKMKCIGKNDDGIESIFNLDSYLKKIEFNLELDENGIYDVQKVKDMVLRKINFNQG</sequence>
<comment type="caution">
    <text evidence="1">The sequence shown here is derived from an EMBL/GenBank/DDBJ whole genome shotgun (WGS) entry which is preliminary data.</text>
</comment>
<dbReference type="RefSeq" id="WP_137621241.1">
    <property type="nucleotide sequence ID" value="NZ_NXLZ01000016.1"/>
</dbReference>
<accession>A0A4U7BLE7</accession>
<dbReference type="OrthoDB" id="3010200at2"/>
<gene>
    <name evidence="1" type="ORF">CQA69_07920</name>
</gene>
<proteinExistence type="predicted"/>